<organism evidence="9 12">
    <name type="scientific">Rotaria magnacalcarata</name>
    <dbReference type="NCBI Taxonomy" id="392030"/>
    <lineage>
        <taxon>Eukaryota</taxon>
        <taxon>Metazoa</taxon>
        <taxon>Spiralia</taxon>
        <taxon>Gnathifera</taxon>
        <taxon>Rotifera</taxon>
        <taxon>Eurotatoria</taxon>
        <taxon>Bdelloidea</taxon>
        <taxon>Philodinida</taxon>
        <taxon>Philodinidae</taxon>
        <taxon>Rotaria</taxon>
    </lineage>
</organism>
<feature type="domain" description="LITAF" evidence="8">
    <location>
        <begin position="40"/>
        <end position="129"/>
    </location>
</feature>
<keyword evidence="5" id="KW-0479">Metal-binding</keyword>
<dbReference type="EMBL" id="CAJNOW010005128">
    <property type="protein sequence ID" value="CAF1440471.1"/>
    <property type="molecule type" value="Genomic_DNA"/>
</dbReference>
<dbReference type="Proteomes" id="UP000663855">
    <property type="component" value="Unassembled WGS sequence"/>
</dbReference>
<comment type="caution">
    <text evidence="9">The sequence shown here is derived from an EMBL/GenBank/DDBJ whole genome shotgun (WGS) entry which is preliminary data.</text>
</comment>
<comment type="subcellular location">
    <subcellularLocation>
        <location evidence="2">Endosome membrane</location>
        <topology evidence="2">Peripheral membrane protein</topology>
    </subcellularLocation>
    <subcellularLocation>
        <location evidence="1">Late endosome membrane</location>
    </subcellularLocation>
    <subcellularLocation>
        <location evidence="3">Lysosome membrane</location>
        <topology evidence="3">Peripheral membrane protein</topology>
        <orientation evidence="3">Cytoplasmic side</orientation>
    </subcellularLocation>
</comment>
<dbReference type="PANTHER" id="PTHR23292">
    <property type="entry name" value="LIPOPOLYSACCHARIDE-INDUCED TUMOR NECROSIS FACTOR-ALPHA FACTOR"/>
    <property type="match status" value="1"/>
</dbReference>
<protein>
    <recommendedName>
        <fullName evidence="8">LITAF domain-containing protein</fullName>
    </recommendedName>
</protein>
<evidence type="ECO:0000256" key="3">
    <source>
        <dbReference type="ARBA" id="ARBA00004630"/>
    </source>
</evidence>
<evidence type="ECO:0000256" key="4">
    <source>
        <dbReference type="ARBA" id="ARBA00005975"/>
    </source>
</evidence>
<sequence>MDKQQNNYSAAPSSYPAMPPSYPAAPPSYPAAPPSYSGSAYPAPPLPRPIIRGDYPVQCVCTNCQQHIVTRVETKNGLLTWGSCGGICLFGAPFGCFLGCCLIPFCIDALKDKVHFCPNCSVVLGEQKALNM</sequence>
<dbReference type="PROSITE" id="PS51837">
    <property type="entry name" value="LITAF"/>
    <property type="match status" value="1"/>
</dbReference>
<evidence type="ECO:0000256" key="6">
    <source>
        <dbReference type="ARBA" id="ARBA00022833"/>
    </source>
</evidence>
<name>A0A815NMZ8_9BILA</name>
<dbReference type="GO" id="GO:0008270">
    <property type="term" value="F:zinc ion binding"/>
    <property type="evidence" value="ECO:0007669"/>
    <property type="project" value="TreeGrafter"/>
</dbReference>
<evidence type="ECO:0000256" key="5">
    <source>
        <dbReference type="ARBA" id="ARBA00022723"/>
    </source>
</evidence>
<dbReference type="EMBL" id="CAJNOV010013429">
    <property type="protein sequence ID" value="CAF1521130.1"/>
    <property type="molecule type" value="Genomic_DNA"/>
</dbReference>
<evidence type="ECO:0000313" key="12">
    <source>
        <dbReference type="Proteomes" id="UP000663834"/>
    </source>
</evidence>
<dbReference type="EMBL" id="CAJNRE010004515">
    <property type="protein sequence ID" value="CAF2035319.1"/>
    <property type="molecule type" value="Genomic_DNA"/>
</dbReference>
<dbReference type="SMART" id="SM00714">
    <property type="entry name" value="LITAF"/>
    <property type="match status" value="1"/>
</dbReference>
<proteinExistence type="inferred from homology"/>
<dbReference type="GO" id="GO:0098560">
    <property type="term" value="C:cytoplasmic side of late endosome membrane"/>
    <property type="evidence" value="ECO:0007669"/>
    <property type="project" value="TreeGrafter"/>
</dbReference>
<reference evidence="9" key="1">
    <citation type="submission" date="2021-02" db="EMBL/GenBank/DDBJ databases">
        <authorList>
            <person name="Nowell W R."/>
        </authorList>
    </citation>
    <scope>NUCLEOTIDE SEQUENCE</scope>
</reference>
<keyword evidence="7" id="KW-0472">Membrane</keyword>
<dbReference type="Pfam" id="PF10601">
    <property type="entry name" value="zf-LITAF-like"/>
    <property type="match status" value="1"/>
</dbReference>
<evidence type="ECO:0000313" key="9">
    <source>
        <dbReference type="EMBL" id="CAF1440471.1"/>
    </source>
</evidence>
<accession>A0A815NMZ8</accession>
<dbReference type="InterPro" id="IPR006629">
    <property type="entry name" value="LITAF"/>
</dbReference>
<evidence type="ECO:0000313" key="11">
    <source>
        <dbReference type="EMBL" id="CAF2035319.1"/>
    </source>
</evidence>
<dbReference type="GO" id="GO:0098574">
    <property type="term" value="C:cytoplasmic side of lysosomal membrane"/>
    <property type="evidence" value="ECO:0007669"/>
    <property type="project" value="TreeGrafter"/>
</dbReference>
<dbReference type="AlphaFoldDB" id="A0A815NMZ8"/>
<comment type="similarity">
    <text evidence="4">Belongs to the CDIP1/LITAF family.</text>
</comment>
<dbReference type="PANTHER" id="PTHR23292:SF46">
    <property type="entry name" value="LIPOPOLYSACCHARIDE-INDUCED TUMOR NECROSIS FACTOR-ALPHA FACTOR HOMOLOG"/>
    <property type="match status" value="1"/>
</dbReference>
<dbReference type="Proteomes" id="UP000663834">
    <property type="component" value="Unassembled WGS sequence"/>
</dbReference>
<evidence type="ECO:0000259" key="8">
    <source>
        <dbReference type="PROSITE" id="PS51837"/>
    </source>
</evidence>
<evidence type="ECO:0000256" key="1">
    <source>
        <dbReference type="ARBA" id="ARBA00004414"/>
    </source>
</evidence>
<evidence type="ECO:0000256" key="7">
    <source>
        <dbReference type="ARBA" id="ARBA00023136"/>
    </source>
</evidence>
<evidence type="ECO:0000313" key="10">
    <source>
        <dbReference type="EMBL" id="CAF1521130.1"/>
    </source>
</evidence>
<dbReference type="OrthoDB" id="4713066at2759"/>
<dbReference type="GO" id="GO:0005634">
    <property type="term" value="C:nucleus"/>
    <property type="evidence" value="ECO:0007669"/>
    <property type="project" value="TreeGrafter"/>
</dbReference>
<dbReference type="Proteomes" id="UP000663824">
    <property type="component" value="Unassembled WGS sequence"/>
</dbReference>
<keyword evidence="6" id="KW-0862">Zinc</keyword>
<evidence type="ECO:0000256" key="2">
    <source>
        <dbReference type="ARBA" id="ARBA00004481"/>
    </source>
</evidence>
<dbReference type="InterPro" id="IPR037519">
    <property type="entry name" value="LITAF_fam"/>
</dbReference>
<gene>
    <name evidence="10" type="ORF">CJN711_LOCUS28406</name>
    <name evidence="9" type="ORF">KQP761_LOCUS11484</name>
    <name evidence="11" type="ORF">MBJ925_LOCUS10606</name>
</gene>